<dbReference type="SMART" id="SM00028">
    <property type="entry name" value="TPR"/>
    <property type="match status" value="2"/>
</dbReference>
<dbReference type="Pfam" id="PF14559">
    <property type="entry name" value="TPR_19"/>
    <property type="match status" value="1"/>
</dbReference>
<dbReference type="RefSeq" id="WP_377943775.1">
    <property type="nucleotide sequence ID" value="NZ_JBHUCX010000035.1"/>
</dbReference>
<dbReference type="InterPro" id="IPR019734">
    <property type="entry name" value="TPR_rpt"/>
</dbReference>
<gene>
    <name evidence="2" type="ORF">ACFSB2_14410</name>
</gene>
<evidence type="ECO:0000256" key="1">
    <source>
        <dbReference type="SAM" id="Phobius"/>
    </source>
</evidence>
<dbReference type="Proteomes" id="UP001597079">
    <property type="component" value="Unassembled WGS sequence"/>
</dbReference>
<accession>A0ABW4JLE4</accession>
<evidence type="ECO:0000313" key="2">
    <source>
        <dbReference type="EMBL" id="MFD1675893.1"/>
    </source>
</evidence>
<evidence type="ECO:0000313" key="3">
    <source>
        <dbReference type="Proteomes" id="UP001597079"/>
    </source>
</evidence>
<sequence>MLKLMLFYLIWRITGNPILAIIVLLVIYYVVDRRYIGLLPSVTAPFRRWSRMSYLRKQLQINPYDAPVKQDLASAYITAKQYRKALQLLEELPPAMQTSAEVLYNIGLCHLAQGDTATGEQLVLQALAQNDQLRFGEPYLSLATAFAETNPQKAMEYLQAFHTQNTSSCESYYRKATIHAQLGDKLAAIDDWHRCIETYQFLPNFRKRKERRWAVKARLRLWVTRR</sequence>
<dbReference type="Gene3D" id="1.25.40.10">
    <property type="entry name" value="Tetratricopeptide repeat domain"/>
    <property type="match status" value="2"/>
</dbReference>
<feature type="transmembrane region" description="Helical" evidence="1">
    <location>
        <begin position="6"/>
        <end position="31"/>
    </location>
</feature>
<reference evidence="3" key="1">
    <citation type="journal article" date="2019" name="Int. J. Syst. Evol. Microbiol.">
        <title>The Global Catalogue of Microorganisms (GCM) 10K type strain sequencing project: providing services to taxonomists for standard genome sequencing and annotation.</title>
        <authorList>
            <consortium name="The Broad Institute Genomics Platform"/>
            <consortium name="The Broad Institute Genome Sequencing Center for Infectious Disease"/>
            <person name="Wu L."/>
            <person name="Ma J."/>
        </authorList>
    </citation>
    <scope>NUCLEOTIDE SEQUENCE [LARGE SCALE GENOMIC DNA]</scope>
    <source>
        <strain evidence="3">CGMCC 1.12286</strain>
    </source>
</reference>
<keyword evidence="1" id="KW-0812">Transmembrane</keyword>
<protein>
    <submittedName>
        <fullName evidence="2">Tetratricopeptide repeat protein</fullName>
    </submittedName>
</protein>
<dbReference type="InterPro" id="IPR011990">
    <property type="entry name" value="TPR-like_helical_dom_sf"/>
</dbReference>
<keyword evidence="3" id="KW-1185">Reference proteome</keyword>
<dbReference type="EMBL" id="JBHUCX010000035">
    <property type="protein sequence ID" value="MFD1675893.1"/>
    <property type="molecule type" value="Genomic_DNA"/>
</dbReference>
<proteinExistence type="predicted"/>
<organism evidence="2 3">
    <name type="scientific">Alicyclobacillus fodiniaquatilis</name>
    <dbReference type="NCBI Taxonomy" id="1661150"/>
    <lineage>
        <taxon>Bacteria</taxon>
        <taxon>Bacillati</taxon>
        <taxon>Bacillota</taxon>
        <taxon>Bacilli</taxon>
        <taxon>Bacillales</taxon>
        <taxon>Alicyclobacillaceae</taxon>
        <taxon>Alicyclobacillus</taxon>
    </lineage>
</organism>
<dbReference type="SUPFAM" id="SSF48452">
    <property type="entry name" value="TPR-like"/>
    <property type="match status" value="1"/>
</dbReference>
<keyword evidence="1" id="KW-0472">Membrane</keyword>
<name>A0ABW4JLE4_9BACL</name>
<keyword evidence="1" id="KW-1133">Transmembrane helix</keyword>
<comment type="caution">
    <text evidence="2">The sequence shown here is derived from an EMBL/GenBank/DDBJ whole genome shotgun (WGS) entry which is preliminary data.</text>
</comment>